<keyword evidence="5 7" id="KW-1133">Transmembrane helix</keyword>
<accession>A0A1E3PXP5</accession>
<name>A0A1E3PXP5_LIPST</name>
<comment type="subcellular location">
    <subcellularLocation>
        <location evidence="7">Membrane</location>
        <topology evidence="7">Multi-pass membrane protein</topology>
    </subcellularLocation>
</comment>
<dbReference type="STRING" id="675824.A0A1E3PXP5"/>
<evidence type="ECO:0000256" key="1">
    <source>
        <dbReference type="ARBA" id="ARBA00002489"/>
    </source>
</evidence>
<keyword evidence="9" id="KW-1185">Reference proteome</keyword>
<gene>
    <name evidence="7" type="primary">DLT1</name>
    <name evidence="8" type="ORF">LIPSTDRAFT_174093</name>
</gene>
<comment type="function">
    <text evidence="1 7">Required for growth under high-pressure and low-temperature conditions.</text>
</comment>
<dbReference type="PANTHER" id="PTHR40021">
    <property type="entry name" value="DEFECT AT LOW TEMPERATURE PROTEIN 1"/>
    <property type="match status" value="1"/>
</dbReference>
<protein>
    <recommendedName>
        <fullName evidence="3 7">Defect at low temperature protein 1</fullName>
    </recommendedName>
</protein>
<sequence length="248" mass="28729">MSSHHSLLSDRWARFLYRCSLFLLIFFTCGFVIVTPADMISQALRNEQIFNIIIIAAMYFTVGLVALILYLNRLYNVRVALSDIPKRYVPGEQDFPKRCASTIEAELIRCRMIQESLQPSDNVSHPGLPPPHSEFDFPQVPYLEVLIESAKLLEIKASSLHPALRRKACMSWKEYASYLRRYVNFDEVLGDRFIDAYEEARYSGRPITEEKFKDMMRMFTLLLRSIDLPDKVSGPSLEFVDTARGWEI</sequence>
<dbReference type="InterPro" id="IPR038869">
    <property type="entry name" value="DLT1"/>
</dbReference>
<evidence type="ECO:0000256" key="4">
    <source>
        <dbReference type="ARBA" id="ARBA00022692"/>
    </source>
</evidence>
<dbReference type="OrthoDB" id="4096362at2759"/>
<evidence type="ECO:0000256" key="6">
    <source>
        <dbReference type="ARBA" id="ARBA00023136"/>
    </source>
</evidence>
<feature type="transmembrane region" description="Helical" evidence="7">
    <location>
        <begin position="15"/>
        <end position="37"/>
    </location>
</feature>
<evidence type="ECO:0000256" key="3">
    <source>
        <dbReference type="ARBA" id="ARBA00021353"/>
    </source>
</evidence>
<dbReference type="PANTHER" id="PTHR40021:SF1">
    <property type="entry name" value="DEFECT AT LOW TEMPERATURE PROTEIN 1"/>
    <property type="match status" value="1"/>
</dbReference>
<dbReference type="Proteomes" id="UP000094385">
    <property type="component" value="Unassembled WGS sequence"/>
</dbReference>
<evidence type="ECO:0000256" key="2">
    <source>
        <dbReference type="ARBA" id="ARBA00005550"/>
    </source>
</evidence>
<keyword evidence="4 7" id="KW-0812">Transmembrane</keyword>
<dbReference type="EMBL" id="KV454301">
    <property type="protein sequence ID" value="ODQ70058.1"/>
    <property type="molecule type" value="Genomic_DNA"/>
</dbReference>
<dbReference type="GO" id="GO:0016020">
    <property type="term" value="C:membrane"/>
    <property type="evidence" value="ECO:0007669"/>
    <property type="project" value="UniProtKB-SubCell"/>
</dbReference>
<evidence type="ECO:0000256" key="7">
    <source>
        <dbReference type="RuleBase" id="RU367100"/>
    </source>
</evidence>
<dbReference type="AlphaFoldDB" id="A0A1E3PXP5"/>
<comment type="similarity">
    <text evidence="2 7">Belongs to the DLT1 family.</text>
</comment>
<feature type="transmembrane region" description="Helical" evidence="7">
    <location>
        <begin position="49"/>
        <end position="71"/>
    </location>
</feature>
<proteinExistence type="inferred from homology"/>
<evidence type="ECO:0000313" key="9">
    <source>
        <dbReference type="Proteomes" id="UP000094385"/>
    </source>
</evidence>
<organism evidence="8 9">
    <name type="scientific">Lipomyces starkeyi NRRL Y-11557</name>
    <dbReference type="NCBI Taxonomy" id="675824"/>
    <lineage>
        <taxon>Eukaryota</taxon>
        <taxon>Fungi</taxon>
        <taxon>Dikarya</taxon>
        <taxon>Ascomycota</taxon>
        <taxon>Saccharomycotina</taxon>
        <taxon>Lipomycetes</taxon>
        <taxon>Lipomycetales</taxon>
        <taxon>Lipomycetaceae</taxon>
        <taxon>Lipomyces</taxon>
    </lineage>
</organism>
<reference evidence="8 9" key="1">
    <citation type="journal article" date="2016" name="Proc. Natl. Acad. Sci. U.S.A.">
        <title>Comparative genomics of biotechnologically important yeasts.</title>
        <authorList>
            <person name="Riley R."/>
            <person name="Haridas S."/>
            <person name="Wolfe K.H."/>
            <person name="Lopes M.R."/>
            <person name="Hittinger C.T."/>
            <person name="Goeker M."/>
            <person name="Salamov A.A."/>
            <person name="Wisecaver J.H."/>
            <person name="Long T.M."/>
            <person name="Calvey C.H."/>
            <person name="Aerts A.L."/>
            <person name="Barry K.W."/>
            <person name="Choi C."/>
            <person name="Clum A."/>
            <person name="Coughlan A.Y."/>
            <person name="Deshpande S."/>
            <person name="Douglass A.P."/>
            <person name="Hanson S.J."/>
            <person name="Klenk H.-P."/>
            <person name="LaButti K.M."/>
            <person name="Lapidus A."/>
            <person name="Lindquist E.A."/>
            <person name="Lipzen A.M."/>
            <person name="Meier-Kolthoff J.P."/>
            <person name="Ohm R.A."/>
            <person name="Otillar R.P."/>
            <person name="Pangilinan J.L."/>
            <person name="Peng Y."/>
            <person name="Rokas A."/>
            <person name="Rosa C.A."/>
            <person name="Scheuner C."/>
            <person name="Sibirny A.A."/>
            <person name="Slot J.C."/>
            <person name="Stielow J.B."/>
            <person name="Sun H."/>
            <person name="Kurtzman C.P."/>
            <person name="Blackwell M."/>
            <person name="Grigoriev I.V."/>
            <person name="Jeffries T.W."/>
        </authorList>
    </citation>
    <scope>NUCLEOTIDE SEQUENCE [LARGE SCALE GENOMIC DNA]</scope>
    <source>
        <strain evidence="8 9">NRRL Y-11557</strain>
    </source>
</reference>
<keyword evidence="6 7" id="KW-0472">Membrane</keyword>
<evidence type="ECO:0000256" key="5">
    <source>
        <dbReference type="ARBA" id="ARBA00022989"/>
    </source>
</evidence>
<evidence type="ECO:0000313" key="8">
    <source>
        <dbReference type="EMBL" id="ODQ70058.1"/>
    </source>
</evidence>